<keyword evidence="4" id="KW-1185">Reference proteome</keyword>
<keyword evidence="2" id="KW-0812">Transmembrane</keyword>
<feature type="transmembrane region" description="Helical" evidence="2">
    <location>
        <begin position="262"/>
        <end position="281"/>
    </location>
</feature>
<feature type="transmembrane region" description="Helical" evidence="2">
    <location>
        <begin position="227"/>
        <end position="250"/>
    </location>
</feature>
<dbReference type="Pfam" id="PF14325">
    <property type="entry name" value="DUF4383"/>
    <property type="match status" value="1"/>
</dbReference>
<dbReference type="RefSeq" id="WP_344121393.1">
    <property type="nucleotide sequence ID" value="NZ_BAAAOA010000017.1"/>
</dbReference>
<name>A0ABP4WLH1_9MICC</name>
<organism evidence="3 4">
    <name type="scientific">Kocuria aegyptia</name>
    <dbReference type="NCBI Taxonomy" id="330943"/>
    <lineage>
        <taxon>Bacteria</taxon>
        <taxon>Bacillati</taxon>
        <taxon>Actinomycetota</taxon>
        <taxon>Actinomycetes</taxon>
        <taxon>Micrococcales</taxon>
        <taxon>Micrococcaceae</taxon>
        <taxon>Kocuria</taxon>
    </lineage>
</organism>
<feature type="region of interest" description="Disordered" evidence="1">
    <location>
        <begin position="92"/>
        <end position="153"/>
    </location>
</feature>
<reference evidence="4" key="1">
    <citation type="journal article" date="2019" name="Int. J. Syst. Evol. Microbiol.">
        <title>The Global Catalogue of Microorganisms (GCM) 10K type strain sequencing project: providing services to taxonomists for standard genome sequencing and annotation.</title>
        <authorList>
            <consortium name="The Broad Institute Genomics Platform"/>
            <consortium name="The Broad Institute Genome Sequencing Center for Infectious Disease"/>
            <person name="Wu L."/>
            <person name="Ma J."/>
        </authorList>
    </citation>
    <scope>NUCLEOTIDE SEQUENCE [LARGE SCALE GENOMIC DNA]</scope>
    <source>
        <strain evidence="4">JCM 14735</strain>
    </source>
</reference>
<evidence type="ECO:0000256" key="1">
    <source>
        <dbReference type="SAM" id="MobiDB-lite"/>
    </source>
</evidence>
<feature type="transmembrane region" description="Helical" evidence="2">
    <location>
        <begin position="297"/>
        <end position="314"/>
    </location>
</feature>
<accession>A0ABP4WLH1</accession>
<keyword evidence="2" id="KW-1133">Transmembrane helix</keyword>
<protein>
    <recommendedName>
        <fullName evidence="5">DUF4383 domain-containing protein</fullName>
    </recommendedName>
</protein>
<gene>
    <name evidence="3" type="ORF">GCM10009767_16100</name>
</gene>
<comment type="caution">
    <text evidence="3">The sequence shown here is derived from an EMBL/GenBank/DDBJ whole genome shotgun (WGS) entry which is preliminary data.</text>
</comment>
<dbReference type="EMBL" id="BAAAOA010000017">
    <property type="protein sequence ID" value="GAA1757557.1"/>
    <property type="molecule type" value="Genomic_DNA"/>
</dbReference>
<sequence>MDLQLCVHVRVDPDHRRVRLITTGRLTETNQQVLYPLIHQARALASDTEVVIDLTSVDRLEGAALDLLCWEVEHDGTGSPTRPVRLALAEPLSTGRFPGPPEGKVRRTGSTAWTPPDSGPSHQIFPAPAGEASRTGSTAWAPPGPAPATRFFSGDQRGRRLLAPCAPPTKGWTMTTAAARSTYRSPVETATLGYVTVFLLFGLAGFIPGLTTDYASLELAGHHSEAMLLGLFQVSILHNALHLLYGVAGAAMARSAAGARTYLRWGGAVYLVLWIHGLIVHQQSPVNVVPLNTADDWLHLFFGATMVGLSFLGREPARAGHTGRAS</sequence>
<evidence type="ECO:0008006" key="5">
    <source>
        <dbReference type="Google" id="ProtNLM"/>
    </source>
</evidence>
<feature type="transmembrane region" description="Helical" evidence="2">
    <location>
        <begin position="189"/>
        <end position="207"/>
    </location>
</feature>
<evidence type="ECO:0000313" key="4">
    <source>
        <dbReference type="Proteomes" id="UP001501204"/>
    </source>
</evidence>
<dbReference type="Proteomes" id="UP001501204">
    <property type="component" value="Unassembled WGS sequence"/>
</dbReference>
<evidence type="ECO:0000313" key="3">
    <source>
        <dbReference type="EMBL" id="GAA1757557.1"/>
    </source>
</evidence>
<proteinExistence type="predicted"/>
<keyword evidence="2" id="KW-0472">Membrane</keyword>
<evidence type="ECO:0000256" key="2">
    <source>
        <dbReference type="SAM" id="Phobius"/>
    </source>
</evidence>